<proteinExistence type="predicted"/>
<comment type="caution">
    <text evidence="1">The sequence shown here is derived from an EMBL/GenBank/DDBJ whole genome shotgun (WGS) entry which is preliminary data.</text>
</comment>
<reference evidence="1" key="1">
    <citation type="submission" date="2022-03" db="EMBL/GenBank/DDBJ databases">
        <title>Identification of a novel bacterium isolated from mangrove sediments.</title>
        <authorList>
            <person name="Pan X."/>
        </authorList>
    </citation>
    <scope>NUCLEOTIDE SEQUENCE</scope>
    <source>
        <strain evidence="1">B1949</strain>
    </source>
</reference>
<evidence type="ECO:0000313" key="1">
    <source>
        <dbReference type="EMBL" id="MCJ2184412.1"/>
    </source>
</evidence>
<dbReference type="RefSeq" id="WP_244023220.1">
    <property type="nucleotide sequence ID" value="NZ_JALHLF010000100.1"/>
</dbReference>
<evidence type="ECO:0000313" key="2">
    <source>
        <dbReference type="Proteomes" id="UP001162881"/>
    </source>
</evidence>
<name>A0ABT0BH96_9SPHN</name>
<dbReference type="Proteomes" id="UP001162881">
    <property type="component" value="Unassembled WGS sequence"/>
</dbReference>
<sequence>MTKTYKTRHQLFLPQDMSRRLAHLAQSSGRARSEILVEALDAWFTRRAAPKTDEALGARLARIERNLDWLRRNEGLVWEIMARIARYQLISAAQVPPSKDAVAAGSMRFAELIDEVADRLAGKGAGQSADPAITKLRSFQ</sequence>
<organism evidence="1 2">
    <name type="scientific">Novosphingobium organovorum</name>
    <dbReference type="NCBI Taxonomy" id="2930092"/>
    <lineage>
        <taxon>Bacteria</taxon>
        <taxon>Pseudomonadati</taxon>
        <taxon>Pseudomonadota</taxon>
        <taxon>Alphaproteobacteria</taxon>
        <taxon>Sphingomonadales</taxon>
        <taxon>Sphingomonadaceae</taxon>
        <taxon>Novosphingobium</taxon>
    </lineage>
</organism>
<gene>
    <name evidence="1" type="ORF">MTR62_17190</name>
</gene>
<keyword evidence="2" id="KW-1185">Reference proteome</keyword>
<dbReference type="EMBL" id="JALHLF010000100">
    <property type="protein sequence ID" value="MCJ2184412.1"/>
    <property type="molecule type" value="Genomic_DNA"/>
</dbReference>
<protein>
    <submittedName>
        <fullName evidence="1">Ribbon-helix-helix domain-containing protein</fullName>
    </submittedName>
</protein>
<accession>A0ABT0BH96</accession>